<dbReference type="AlphaFoldDB" id="A0A0C9YPT2"/>
<dbReference type="HOGENOM" id="CLU_2606387_0_0_1"/>
<sequence>MRPVSFRCQLSPSSKLGFSRSPQISRFFPAVSGPGGPVTASYLVLTTSSPIFGAPVDESRKLVTVSLGFCDIGFHSTCL</sequence>
<name>A0A0C9YPT2_9AGAR</name>
<evidence type="ECO:0000313" key="2">
    <source>
        <dbReference type="Proteomes" id="UP000054477"/>
    </source>
</evidence>
<dbReference type="EMBL" id="KN838536">
    <property type="protein sequence ID" value="KIK10018.1"/>
    <property type="molecule type" value="Genomic_DNA"/>
</dbReference>
<accession>A0A0C9YPT2</accession>
<reference evidence="1 2" key="1">
    <citation type="submission" date="2014-04" db="EMBL/GenBank/DDBJ databases">
        <authorList>
            <consortium name="DOE Joint Genome Institute"/>
            <person name="Kuo A."/>
            <person name="Kohler A."/>
            <person name="Nagy L.G."/>
            <person name="Floudas D."/>
            <person name="Copeland A."/>
            <person name="Barry K.W."/>
            <person name="Cichocki N."/>
            <person name="Veneault-Fourrey C."/>
            <person name="LaButti K."/>
            <person name="Lindquist E.A."/>
            <person name="Lipzen A."/>
            <person name="Lundell T."/>
            <person name="Morin E."/>
            <person name="Murat C."/>
            <person name="Sun H."/>
            <person name="Tunlid A."/>
            <person name="Henrissat B."/>
            <person name="Grigoriev I.V."/>
            <person name="Hibbett D.S."/>
            <person name="Martin F."/>
            <person name="Nordberg H.P."/>
            <person name="Cantor M.N."/>
            <person name="Hua S.X."/>
        </authorList>
    </citation>
    <scope>NUCLEOTIDE SEQUENCE [LARGE SCALE GENOMIC DNA]</scope>
    <source>
        <strain evidence="1 2">LaAM-08-1</strain>
    </source>
</reference>
<gene>
    <name evidence="1" type="ORF">K443DRAFT_136271</name>
</gene>
<dbReference type="Proteomes" id="UP000054477">
    <property type="component" value="Unassembled WGS sequence"/>
</dbReference>
<evidence type="ECO:0000313" key="1">
    <source>
        <dbReference type="EMBL" id="KIK10018.1"/>
    </source>
</evidence>
<reference evidence="2" key="2">
    <citation type="submission" date="2015-01" db="EMBL/GenBank/DDBJ databases">
        <title>Evolutionary Origins and Diversification of the Mycorrhizal Mutualists.</title>
        <authorList>
            <consortium name="DOE Joint Genome Institute"/>
            <consortium name="Mycorrhizal Genomics Consortium"/>
            <person name="Kohler A."/>
            <person name="Kuo A."/>
            <person name="Nagy L.G."/>
            <person name="Floudas D."/>
            <person name="Copeland A."/>
            <person name="Barry K.W."/>
            <person name="Cichocki N."/>
            <person name="Veneault-Fourrey C."/>
            <person name="LaButti K."/>
            <person name="Lindquist E.A."/>
            <person name="Lipzen A."/>
            <person name="Lundell T."/>
            <person name="Morin E."/>
            <person name="Murat C."/>
            <person name="Riley R."/>
            <person name="Ohm R."/>
            <person name="Sun H."/>
            <person name="Tunlid A."/>
            <person name="Henrissat B."/>
            <person name="Grigoriev I.V."/>
            <person name="Hibbett D.S."/>
            <person name="Martin F."/>
        </authorList>
    </citation>
    <scope>NUCLEOTIDE SEQUENCE [LARGE SCALE GENOMIC DNA]</scope>
    <source>
        <strain evidence="2">LaAM-08-1</strain>
    </source>
</reference>
<proteinExistence type="predicted"/>
<keyword evidence="2" id="KW-1185">Reference proteome</keyword>
<organism evidence="1 2">
    <name type="scientific">Laccaria amethystina LaAM-08-1</name>
    <dbReference type="NCBI Taxonomy" id="1095629"/>
    <lineage>
        <taxon>Eukaryota</taxon>
        <taxon>Fungi</taxon>
        <taxon>Dikarya</taxon>
        <taxon>Basidiomycota</taxon>
        <taxon>Agaricomycotina</taxon>
        <taxon>Agaricomycetes</taxon>
        <taxon>Agaricomycetidae</taxon>
        <taxon>Agaricales</taxon>
        <taxon>Agaricineae</taxon>
        <taxon>Hydnangiaceae</taxon>
        <taxon>Laccaria</taxon>
    </lineage>
</organism>
<protein>
    <submittedName>
        <fullName evidence="1">Uncharacterized protein</fullName>
    </submittedName>
</protein>